<evidence type="ECO:0000256" key="2">
    <source>
        <dbReference type="ARBA" id="ARBA00022475"/>
    </source>
</evidence>
<feature type="region of interest" description="Disordered" evidence="9">
    <location>
        <begin position="1"/>
        <end position="45"/>
    </location>
</feature>
<dbReference type="SMART" id="SM00831">
    <property type="entry name" value="Cation_ATPase_N"/>
    <property type="match status" value="1"/>
</dbReference>
<keyword evidence="4" id="KW-0547">Nucleotide-binding</keyword>
<dbReference type="InterPro" id="IPR018303">
    <property type="entry name" value="ATPase_P-typ_P_site"/>
</dbReference>
<dbReference type="Pfam" id="PF13246">
    <property type="entry name" value="Cation_ATPase"/>
    <property type="match status" value="1"/>
</dbReference>
<dbReference type="Pfam" id="PF00702">
    <property type="entry name" value="Hydrolase"/>
    <property type="match status" value="1"/>
</dbReference>
<dbReference type="InterPro" id="IPR023298">
    <property type="entry name" value="ATPase_P-typ_TM_dom_sf"/>
</dbReference>
<keyword evidence="7 10" id="KW-1133">Transmembrane helix</keyword>
<dbReference type="FunFam" id="3.40.50.1000:FF:000083">
    <property type="entry name" value="Sodium/potassium-transporting ATPase subunit alpha"/>
    <property type="match status" value="1"/>
</dbReference>
<dbReference type="PRINTS" id="PR00121">
    <property type="entry name" value="NAKATPASE"/>
</dbReference>
<evidence type="ECO:0000259" key="11">
    <source>
        <dbReference type="SMART" id="SM00831"/>
    </source>
</evidence>
<feature type="transmembrane region" description="Helical" evidence="10">
    <location>
        <begin position="352"/>
        <end position="375"/>
    </location>
</feature>
<evidence type="ECO:0000256" key="4">
    <source>
        <dbReference type="ARBA" id="ARBA00022741"/>
    </source>
</evidence>
<dbReference type="SUPFAM" id="SSF81665">
    <property type="entry name" value="Calcium ATPase, transmembrane domain M"/>
    <property type="match status" value="1"/>
</dbReference>
<evidence type="ECO:0000256" key="9">
    <source>
        <dbReference type="SAM" id="MobiDB-lite"/>
    </source>
</evidence>
<evidence type="ECO:0000256" key="5">
    <source>
        <dbReference type="ARBA" id="ARBA00022840"/>
    </source>
</evidence>
<feature type="transmembrane region" description="Helical" evidence="10">
    <location>
        <begin position="323"/>
        <end position="346"/>
    </location>
</feature>
<evidence type="ECO:0000256" key="8">
    <source>
        <dbReference type="ARBA" id="ARBA00023136"/>
    </source>
</evidence>
<dbReference type="SFLD" id="SFLDF00027">
    <property type="entry name" value="p-type_atpase"/>
    <property type="match status" value="1"/>
</dbReference>
<dbReference type="InterPro" id="IPR044492">
    <property type="entry name" value="P_typ_ATPase_HD_dom"/>
</dbReference>
<dbReference type="GO" id="GO:0016887">
    <property type="term" value="F:ATP hydrolysis activity"/>
    <property type="evidence" value="ECO:0007669"/>
    <property type="project" value="InterPro"/>
</dbReference>
<gene>
    <name evidence="12" type="ORF">TESG_00325</name>
</gene>
<dbReference type="Pfam" id="PF00122">
    <property type="entry name" value="E1-E2_ATPase"/>
    <property type="match status" value="1"/>
</dbReference>
<dbReference type="GO" id="GO:0006883">
    <property type="term" value="P:intracellular sodium ion homeostasis"/>
    <property type="evidence" value="ECO:0007669"/>
    <property type="project" value="TreeGrafter"/>
</dbReference>
<organism evidence="12 13">
    <name type="scientific">Trichophyton tonsurans (strain CBS 112818)</name>
    <name type="common">Scalp ringworm fungus</name>
    <dbReference type="NCBI Taxonomy" id="647933"/>
    <lineage>
        <taxon>Eukaryota</taxon>
        <taxon>Fungi</taxon>
        <taxon>Dikarya</taxon>
        <taxon>Ascomycota</taxon>
        <taxon>Pezizomycotina</taxon>
        <taxon>Eurotiomycetes</taxon>
        <taxon>Eurotiomycetidae</taxon>
        <taxon>Onygenales</taxon>
        <taxon>Arthrodermataceae</taxon>
        <taxon>Trichophyton</taxon>
    </lineage>
</organism>
<feature type="transmembrane region" description="Helical" evidence="10">
    <location>
        <begin position="157"/>
        <end position="180"/>
    </location>
</feature>
<keyword evidence="5" id="KW-0067">ATP-binding</keyword>
<feature type="domain" description="Cation-transporting P-type ATPase N-terminal" evidence="11">
    <location>
        <begin position="95"/>
        <end position="175"/>
    </location>
</feature>
<reference evidence="13" key="1">
    <citation type="journal article" date="2012" name="MBio">
        <title>Comparative genome analysis of Trichophyton rubrum and related dermatophytes reveals candidate genes involved in infection.</title>
        <authorList>
            <person name="Martinez D.A."/>
            <person name="Oliver B.G."/>
            <person name="Graeser Y."/>
            <person name="Goldberg J.M."/>
            <person name="Li W."/>
            <person name="Martinez-Rossi N.M."/>
            <person name="Monod M."/>
            <person name="Shelest E."/>
            <person name="Barton R.C."/>
            <person name="Birch E."/>
            <person name="Brakhage A.A."/>
            <person name="Chen Z."/>
            <person name="Gurr S.J."/>
            <person name="Heiman D."/>
            <person name="Heitman J."/>
            <person name="Kosti I."/>
            <person name="Rossi A."/>
            <person name="Saif S."/>
            <person name="Samalova M."/>
            <person name="Saunders C.W."/>
            <person name="Shea T."/>
            <person name="Summerbell R.C."/>
            <person name="Xu J."/>
            <person name="Young S."/>
            <person name="Zeng Q."/>
            <person name="Birren B.W."/>
            <person name="Cuomo C.A."/>
            <person name="White T.C."/>
        </authorList>
    </citation>
    <scope>NUCLEOTIDE SEQUENCE [LARGE SCALE GENOMIC DNA]</scope>
    <source>
        <strain evidence="13">CBS 112818</strain>
    </source>
</reference>
<keyword evidence="2" id="KW-1003">Cell membrane</keyword>
<evidence type="ECO:0000256" key="3">
    <source>
        <dbReference type="ARBA" id="ARBA00022692"/>
    </source>
</evidence>
<dbReference type="Gene3D" id="3.40.50.1000">
    <property type="entry name" value="HAD superfamily/HAD-like"/>
    <property type="match status" value="2"/>
</dbReference>
<dbReference type="GO" id="GO:1902600">
    <property type="term" value="P:proton transmembrane transport"/>
    <property type="evidence" value="ECO:0007669"/>
    <property type="project" value="TreeGrafter"/>
</dbReference>
<accession>F2RN58</accession>
<dbReference type="NCBIfam" id="TIGR01494">
    <property type="entry name" value="ATPase_P-type"/>
    <property type="match status" value="2"/>
</dbReference>
<dbReference type="Gene3D" id="2.70.150.10">
    <property type="entry name" value="Calcium-transporting ATPase, cytoplasmic transduction domain A"/>
    <property type="match status" value="1"/>
</dbReference>
<dbReference type="PANTHER" id="PTHR43294">
    <property type="entry name" value="SODIUM/POTASSIUM-TRANSPORTING ATPASE SUBUNIT ALPHA"/>
    <property type="match status" value="1"/>
</dbReference>
<evidence type="ECO:0000313" key="12">
    <source>
        <dbReference type="EMBL" id="EGD92757.1"/>
    </source>
</evidence>
<dbReference type="Proteomes" id="UP000009172">
    <property type="component" value="Unassembled WGS sequence"/>
</dbReference>
<dbReference type="InterPro" id="IPR023214">
    <property type="entry name" value="HAD_sf"/>
</dbReference>
<dbReference type="FunFam" id="3.40.50.1000:FF:000001">
    <property type="entry name" value="Phospholipid-transporting ATPase IC"/>
    <property type="match status" value="1"/>
</dbReference>
<dbReference type="AlphaFoldDB" id="F2RN58"/>
<evidence type="ECO:0000256" key="10">
    <source>
        <dbReference type="SAM" id="Phobius"/>
    </source>
</evidence>
<comment type="subcellular location">
    <subcellularLocation>
        <location evidence="1">Cell membrane</location>
        <topology evidence="1">Multi-pass membrane protein</topology>
    </subcellularLocation>
</comment>
<evidence type="ECO:0000256" key="6">
    <source>
        <dbReference type="ARBA" id="ARBA00022967"/>
    </source>
</evidence>
<dbReference type="GO" id="GO:0030007">
    <property type="term" value="P:intracellular potassium ion homeostasis"/>
    <property type="evidence" value="ECO:0007669"/>
    <property type="project" value="TreeGrafter"/>
</dbReference>
<proteinExistence type="predicted"/>
<evidence type="ECO:0000313" key="13">
    <source>
        <dbReference type="Proteomes" id="UP000009172"/>
    </source>
</evidence>
<dbReference type="EMBL" id="GG698477">
    <property type="protein sequence ID" value="EGD92757.1"/>
    <property type="molecule type" value="Genomic_DNA"/>
</dbReference>
<protein>
    <submittedName>
        <fullName evidence="12">Na+/K+-exchanging ATPase alpha chain</fullName>
    </submittedName>
</protein>
<keyword evidence="8 10" id="KW-0472">Membrane</keyword>
<dbReference type="GO" id="GO:0005391">
    <property type="term" value="F:P-type sodium:potassium-exchanging transporter activity"/>
    <property type="evidence" value="ECO:0007669"/>
    <property type="project" value="TreeGrafter"/>
</dbReference>
<feature type="compositionally biased region" description="Basic and acidic residues" evidence="9">
    <location>
        <begin position="1"/>
        <end position="31"/>
    </location>
</feature>
<keyword evidence="3 10" id="KW-0812">Transmembrane</keyword>
<dbReference type="InterPro" id="IPR050510">
    <property type="entry name" value="Cation_transp_ATPase_P-type"/>
</dbReference>
<dbReference type="SUPFAM" id="SSF56784">
    <property type="entry name" value="HAD-like"/>
    <property type="match status" value="1"/>
</dbReference>
<dbReference type="GO" id="GO:0036376">
    <property type="term" value="P:sodium ion export across plasma membrane"/>
    <property type="evidence" value="ECO:0007669"/>
    <property type="project" value="TreeGrafter"/>
</dbReference>
<dbReference type="SUPFAM" id="SSF81653">
    <property type="entry name" value="Calcium ATPase, transduction domain A"/>
    <property type="match status" value="1"/>
</dbReference>
<sequence length="804" mass="88414">MTVEGDAEKADVDSDMRIRYADEEQPQESRRRSLHRKSSVGSMSIRSARRIVPPETVLPIAYRTLSYNVEESIQKAKEAPLKGATQAVDGISELDWHLIPIDNIALRLNTSVSQGLSADQARKRILEHGKNAPTRPRTEWFRKIMGLLRWPLGDPPALANLALAIVLLAVFFIQAGFNAWQDWSSSRVMASITTMLPDDCTAVRDTATVVMSAVELVPGDVIKIKQGNKLPCDIRFVEVSSDAKFDRSILTGESEPVDGTVESTDKNFLETRCIGLQGTHCVSGTATGICIATGDKTVFGRIANLTSKPNHGLTPIQKEILRFVLIIVSFIASVVILVVVVWAAWLRKSHPHWINVPLLIVNCGLPVAVALSLTIGAKIMRKNNILCKSLATVETLGSVSVICSDKTGTLTKNEMFVTDCFAGGHEYRVDDVKKFLGTVCEGSNSPNNALERTQVLGALCNAAEIDASTLKLPAQSMKIHGDPTDQAILRFSESLEPTKELKMKWKKAFEIAFSSKNKYMIRIMTPVPSACTANAEKHTEMKDVTKAVEDSLKMAQPEKSIMDYARSDLIFVGMWALIDPLRDEIPDVIKTLRGAGIRILMLTGDFKLTAQAIAIDCGIIKSSNAVVHSIDNLSRDFEMEHHSQREQRSPLVISGPELITLNDKQWDRLCTYEEIVFARTTPDQKLRIVKEFQSREKIVAMTGDGVNDAPALKAADVGVALGSGSDIAIEAADMVLLDSFAAIVEAVKYGRVTFDNLKKTICYLLPAGSFSELYTDLVLTFCKGPVLANTSSVSLRTYLRISWY</sequence>
<dbReference type="Gene3D" id="3.40.1110.10">
    <property type="entry name" value="Calcium-transporting ATPase, cytoplasmic domain N"/>
    <property type="match status" value="2"/>
</dbReference>
<name>F2RN58_TRIT1</name>
<dbReference type="GO" id="GO:0005886">
    <property type="term" value="C:plasma membrane"/>
    <property type="evidence" value="ECO:0007669"/>
    <property type="project" value="UniProtKB-SubCell"/>
</dbReference>
<feature type="non-terminal residue" evidence="12">
    <location>
        <position position="804"/>
    </location>
</feature>
<dbReference type="Pfam" id="PF00690">
    <property type="entry name" value="Cation_ATPase_N"/>
    <property type="match status" value="1"/>
</dbReference>
<dbReference type="SFLD" id="SFLDS00003">
    <property type="entry name" value="Haloacid_Dehalogenase"/>
    <property type="match status" value="1"/>
</dbReference>
<keyword evidence="13" id="KW-1185">Reference proteome</keyword>
<dbReference type="InterPro" id="IPR008250">
    <property type="entry name" value="ATPase_P-typ_transduc_dom_A_sf"/>
</dbReference>
<dbReference type="GO" id="GO:0005524">
    <property type="term" value="F:ATP binding"/>
    <property type="evidence" value="ECO:0007669"/>
    <property type="project" value="UniProtKB-KW"/>
</dbReference>
<dbReference type="InterPro" id="IPR004014">
    <property type="entry name" value="ATPase_P-typ_cation-transptr_N"/>
</dbReference>
<evidence type="ECO:0000256" key="7">
    <source>
        <dbReference type="ARBA" id="ARBA00022989"/>
    </source>
</evidence>
<dbReference type="GO" id="GO:1990573">
    <property type="term" value="P:potassium ion import across plasma membrane"/>
    <property type="evidence" value="ECO:0007669"/>
    <property type="project" value="TreeGrafter"/>
</dbReference>
<dbReference type="Gene3D" id="1.20.1110.10">
    <property type="entry name" value="Calcium-transporting ATPase, transmembrane domain"/>
    <property type="match status" value="2"/>
</dbReference>
<dbReference type="SFLD" id="SFLDG00002">
    <property type="entry name" value="C1.7:_P-type_atpase_like"/>
    <property type="match status" value="1"/>
</dbReference>
<evidence type="ECO:0000256" key="1">
    <source>
        <dbReference type="ARBA" id="ARBA00004651"/>
    </source>
</evidence>
<dbReference type="PANTHER" id="PTHR43294:SF21">
    <property type="entry name" value="CATION TRANSPORTING ATPASE"/>
    <property type="match status" value="1"/>
</dbReference>
<dbReference type="InterPro" id="IPR036412">
    <property type="entry name" value="HAD-like_sf"/>
</dbReference>
<dbReference type="InterPro" id="IPR059000">
    <property type="entry name" value="ATPase_P-type_domA"/>
</dbReference>
<dbReference type="PROSITE" id="PS00154">
    <property type="entry name" value="ATPASE_E1_E2"/>
    <property type="match status" value="1"/>
</dbReference>
<dbReference type="PRINTS" id="PR00119">
    <property type="entry name" value="CATATPASE"/>
</dbReference>
<dbReference type="InterPro" id="IPR001757">
    <property type="entry name" value="P_typ_ATPase"/>
</dbReference>
<keyword evidence="6" id="KW-1278">Translocase</keyword>
<dbReference type="HOGENOM" id="CLU_002360_4_1_1"/>
<dbReference type="InterPro" id="IPR023299">
    <property type="entry name" value="ATPase_P-typ_cyto_dom_N"/>
</dbReference>
<dbReference type="OrthoDB" id="158672at2759"/>